<dbReference type="EMBL" id="JAPFFF010000421">
    <property type="protein sequence ID" value="KAK8834364.1"/>
    <property type="molecule type" value="Genomic_DNA"/>
</dbReference>
<evidence type="ECO:0000313" key="1">
    <source>
        <dbReference type="EMBL" id="KAK8834364.1"/>
    </source>
</evidence>
<evidence type="ECO:0000313" key="2">
    <source>
        <dbReference type="Proteomes" id="UP001470230"/>
    </source>
</evidence>
<protein>
    <submittedName>
        <fullName evidence="1">Uncharacterized protein</fullName>
    </submittedName>
</protein>
<keyword evidence="2" id="KW-1185">Reference proteome</keyword>
<dbReference type="Proteomes" id="UP001470230">
    <property type="component" value="Unassembled WGS sequence"/>
</dbReference>
<reference evidence="1 2" key="1">
    <citation type="submission" date="2024-04" db="EMBL/GenBank/DDBJ databases">
        <title>Tritrichomonas musculus Genome.</title>
        <authorList>
            <person name="Alves-Ferreira E."/>
            <person name="Grigg M."/>
            <person name="Lorenzi H."/>
            <person name="Galac M."/>
        </authorList>
    </citation>
    <scope>NUCLEOTIDE SEQUENCE [LARGE SCALE GENOMIC DNA]</scope>
    <source>
        <strain evidence="1 2">EAF2021</strain>
    </source>
</reference>
<comment type="caution">
    <text evidence="1">The sequence shown here is derived from an EMBL/GenBank/DDBJ whole genome shotgun (WGS) entry which is preliminary data.</text>
</comment>
<accession>A0ABR2GKB6</accession>
<gene>
    <name evidence="1" type="ORF">M9Y10_031328</name>
</gene>
<sequence length="134" mass="15742">MYNDIPYDKADEITKERAKSYLMSALAYLFLKCSSDIDFMNYDAKREVHNEDLTKSEMDLIVSIMVEKYLERDISILKAQSNRFTTKDLNVFSPANERKTFMDMFKQIQDDNIKKIKDYEAIDRITGKLKSISP</sequence>
<organism evidence="1 2">
    <name type="scientific">Tritrichomonas musculus</name>
    <dbReference type="NCBI Taxonomy" id="1915356"/>
    <lineage>
        <taxon>Eukaryota</taxon>
        <taxon>Metamonada</taxon>
        <taxon>Parabasalia</taxon>
        <taxon>Tritrichomonadida</taxon>
        <taxon>Tritrichomonadidae</taxon>
        <taxon>Tritrichomonas</taxon>
    </lineage>
</organism>
<name>A0ABR2GKB6_9EUKA</name>
<proteinExistence type="predicted"/>